<dbReference type="Gene3D" id="3.40.190.10">
    <property type="entry name" value="Periplasmic binding protein-like II"/>
    <property type="match status" value="2"/>
</dbReference>
<dbReference type="GO" id="GO:0015276">
    <property type="term" value="F:ligand-gated monoatomic ion channel activity"/>
    <property type="evidence" value="ECO:0007669"/>
    <property type="project" value="InterPro"/>
</dbReference>
<keyword evidence="10" id="KW-0325">Glycoprotein</keyword>
<keyword evidence="23" id="KW-1185">Reference proteome</keyword>
<reference evidence="22" key="1">
    <citation type="submission" date="2023-01" db="EMBL/GenBank/DDBJ databases">
        <title>Genome assembly of the deep-sea coral Lophelia pertusa.</title>
        <authorList>
            <person name="Herrera S."/>
            <person name="Cordes E."/>
        </authorList>
    </citation>
    <scope>NUCLEOTIDE SEQUENCE</scope>
    <source>
        <strain evidence="22">USNM1676648</strain>
        <tissue evidence="22">Polyp</tissue>
    </source>
</reference>
<evidence type="ECO:0000256" key="18">
    <source>
        <dbReference type="SAM" id="MobiDB-lite"/>
    </source>
</evidence>
<dbReference type="InterPro" id="IPR019594">
    <property type="entry name" value="Glu/Gly-bd"/>
</dbReference>
<evidence type="ECO:0000256" key="17">
    <source>
        <dbReference type="PIRSR" id="PIRSR601508-3"/>
    </source>
</evidence>
<feature type="disulfide bond" evidence="17">
    <location>
        <begin position="724"/>
        <end position="779"/>
    </location>
</feature>
<dbReference type="AlphaFoldDB" id="A0A9W9YEY1"/>
<evidence type="ECO:0000256" key="6">
    <source>
        <dbReference type="ARBA" id="ARBA00023018"/>
    </source>
</evidence>
<keyword evidence="9" id="KW-0675">Receptor</keyword>
<feature type="binding site" evidence="15">
    <location>
        <position position="496"/>
    </location>
    <ligand>
        <name>L-glutamate</name>
        <dbReference type="ChEBI" id="CHEBI:29985"/>
    </ligand>
</feature>
<evidence type="ECO:0000256" key="10">
    <source>
        <dbReference type="ARBA" id="ARBA00023180"/>
    </source>
</evidence>
<dbReference type="FunFam" id="3.40.190.10:FF:000024">
    <property type="entry name" value="Glutamate receptor, ionotropic, delta 1"/>
    <property type="match status" value="1"/>
</dbReference>
<dbReference type="GO" id="GO:0045211">
    <property type="term" value="C:postsynaptic membrane"/>
    <property type="evidence" value="ECO:0007669"/>
    <property type="project" value="UniProtKB-SubCell"/>
</dbReference>
<dbReference type="GO" id="GO:0038023">
    <property type="term" value="F:signaling receptor activity"/>
    <property type="evidence" value="ECO:0007669"/>
    <property type="project" value="InterPro"/>
</dbReference>
<dbReference type="SUPFAM" id="SSF53850">
    <property type="entry name" value="Periplasmic binding protein-like II"/>
    <property type="match status" value="1"/>
</dbReference>
<evidence type="ECO:0000256" key="4">
    <source>
        <dbReference type="ARBA" id="ARBA00022692"/>
    </source>
</evidence>
<dbReference type="InterPro" id="IPR001508">
    <property type="entry name" value="Iono_Glu_rcpt_met"/>
</dbReference>
<keyword evidence="7" id="KW-0406">Ion transport</keyword>
<dbReference type="Pfam" id="PF00060">
    <property type="entry name" value="Lig_chan"/>
    <property type="match status" value="1"/>
</dbReference>
<feature type="compositionally biased region" description="Basic and acidic residues" evidence="18">
    <location>
        <begin position="859"/>
        <end position="875"/>
    </location>
</feature>
<evidence type="ECO:0000256" key="14">
    <source>
        <dbReference type="ARBA" id="ARBA00034100"/>
    </source>
</evidence>
<evidence type="ECO:0000256" key="15">
    <source>
        <dbReference type="PIRSR" id="PIRSR601508-1"/>
    </source>
</evidence>
<feature type="binding site" evidence="15">
    <location>
        <position position="501"/>
    </location>
    <ligand>
        <name>L-glutamate</name>
        <dbReference type="ChEBI" id="CHEBI:29985"/>
    </ligand>
</feature>
<dbReference type="SMART" id="SM00918">
    <property type="entry name" value="Lig_chan-Glu_bd"/>
    <property type="match status" value="1"/>
</dbReference>
<evidence type="ECO:0000313" key="23">
    <source>
        <dbReference type="Proteomes" id="UP001163046"/>
    </source>
</evidence>
<evidence type="ECO:0000313" key="22">
    <source>
        <dbReference type="EMBL" id="KAJ7337800.1"/>
    </source>
</evidence>
<dbReference type="PRINTS" id="PR00177">
    <property type="entry name" value="NMDARECEPTOR"/>
</dbReference>
<sequence length="875" mass="99047">MAAFPARDWLAFVIFTSWFYGIAIGPTVPSKVYIALLSNKSNSQGWKTFQLAIKHVNANSSLLPNTAIEAFEDKLNMSEDNMFEHAKTILKSNVVSLLVDSQTMLTHKALSSMLRIPLVTTHIGSSPPDSAKEFKYHVKMAPSSRDITEAIKGIITHYKWTTLLILYDVRWRHFAHDFVSQLPPKSKVSKMSLELDHHVKDGKLCEESKRKLSGFNNAPIEAFILLMGHHWVEDIINQVHCSCSLKIEKPHNWLLAEPVLSSGMAVQSSQVVMGFQPHKSNNHMTERLITELSSQQIKDSSRLIYDAVWTVAHALHTVISSGKWKNNTGDGLQISQNGVTLLKQLKKVQISGTTDVIQFNGSGIRINNKLDVNNLRNDKFVTIGQWSPASQNKLQISSKPQQNKQSSGLVPLDKLNRRLKVVVVKDAPFVMVNKNGELEGFSIDLIKKIAEMLSFRYEIYKSPDGLYGGWNEKTGYTGIVGEITKNRADMSTSPLTVNSERLKVLEFSKPFMQFTMSLISKKVDTNDHDLTTFMLPYSTTVWLITLACLLFVTVLMYLVNFFSPYGYRSEHIQYGETGEEFDFFNSLWFCLASMLQQGADHTPKSFSGRVLAGCFWFCILIWISTYTANLAAFFTVRNSERQINTLEDVVEGDYPFYVMRDSAIHQFFRVAEYHTYRKLWERMNAADTFVNSTAEGYGTARKVTNAVFMAEKPSTEYVIMQKPCDLRTVNGILGAGSYGIAMPKHSPYIRNISVAILRLQETSVLDSLWRKWWEYKSQCAKEKTGAAVGGSKRIQLEDMLGVYLVLAAGGCFSVILVLVEIWWRKHGTNVMAVLRTKYSFMREKSSTVIRVQPSTIQAKNEEREDKDHENEGTPC</sequence>
<dbReference type="Pfam" id="PF01094">
    <property type="entry name" value="ANF_receptor"/>
    <property type="match status" value="1"/>
</dbReference>
<feature type="transmembrane region" description="Helical" evidence="19">
    <location>
        <begin position="12"/>
        <end position="37"/>
    </location>
</feature>
<feature type="transmembrane region" description="Helical" evidence="19">
    <location>
        <begin position="610"/>
        <end position="634"/>
    </location>
</feature>
<gene>
    <name evidence="22" type="ORF">OS493_007957</name>
</gene>
<feature type="region of interest" description="Disordered" evidence="18">
    <location>
        <begin position="856"/>
        <end position="875"/>
    </location>
</feature>
<evidence type="ECO:0000259" key="20">
    <source>
        <dbReference type="SMART" id="SM00079"/>
    </source>
</evidence>
<feature type="transmembrane region" description="Helical" evidence="19">
    <location>
        <begin position="540"/>
        <end position="559"/>
    </location>
</feature>
<protein>
    <recommendedName>
        <fullName evidence="24">Glutamate receptor</fullName>
    </recommendedName>
</protein>
<evidence type="ECO:0000256" key="7">
    <source>
        <dbReference type="ARBA" id="ARBA00023065"/>
    </source>
</evidence>
<dbReference type="OrthoDB" id="5984008at2759"/>
<keyword evidence="5 19" id="KW-1133">Transmembrane helix</keyword>
<evidence type="ECO:0000256" key="19">
    <source>
        <dbReference type="SAM" id="Phobius"/>
    </source>
</evidence>
<feature type="site" description="Crucial to convey clamshell closure to channel opening" evidence="16">
    <location>
        <position position="643"/>
    </location>
</feature>
<feature type="site" description="Interaction with the cone snail toxin Con-ikot-ikot" evidence="16">
    <location>
        <position position="669"/>
    </location>
</feature>
<feature type="domain" description="Ionotropic glutamate receptor L-glutamate and glycine-binding" evidence="21">
    <location>
        <begin position="428"/>
        <end position="485"/>
    </location>
</feature>
<evidence type="ECO:0000256" key="1">
    <source>
        <dbReference type="ARBA" id="ARBA00004651"/>
    </source>
</evidence>
<evidence type="ECO:0000256" key="11">
    <source>
        <dbReference type="ARBA" id="ARBA00023257"/>
    </source>
</evidence>
<dbReference type="EMBL" id="MU827780">
    <property type="protein sequence ID" value="KAJ7337800.1"/>
    <property type="molecule type" value="Genomic_DNA"/>
</dbReference>
<keyword evidence="12" id="KW-1071">Ligand-gated ion channel</keyword>
<evidence type="ECO:0000256" key="8">
    <source>
        <dbReference type="ARBA" id="ARBA00023136"/>
    </source>
</evidence>
<feature type="binding site" evidence="15">
    <location>
        <position position="711"/>
    </location>
    <ligand>
        <name>L-glutamate</name>
        <dbReference type="ChEBI" id="CHEBI:29985"/>
    </ligand>
</feature>
<dbReference type="InterPro" id="IPR001320">
    <property type="entry name" value="Iontro_rcpt_C"/>
</dbReference>
<accession>A0A9W9YEY1</accession>
<evidence type="ECO:0000256" key="2">
    <source>
        <dbReference type="ARBA" id="ARBA00022448"/>
    </source>
</evidence>
<keyword evidence="6" id="KW-0770">Synapse</keyword>
<feature type="binding site" evidence="15">
    <location>
        <position position="494"/>
    </location>
    <ligand>
        <name>L-glutamate</name>
        <dbReference type="ChEBI" id="CHEBI:29985"/>
    </ligand>
</feature>
<dbReference type="Gene3D" id="1.10.287.70">
    <property type="match status" value="1"/>
</dbReference>
<dbReference type="Pfam" id="PF10613">
    <property type="entry name" value="Lig_chan-Glu_bd"/>
    <property type="match status" value="1"/>
</dbReference>
<keyword evidence="17" id="KW-1015">Disulfide bond</keyword>
<dbReference type="SUPFAM" id="SSF81324">
    <property type="entry name" value="Voltage-gated potassium channels"/>
    <property type="match status" value="1"/>
</dbReference>
<name>A0A9W9YEY1_9CNID</name>
<keyword evidence="3" id="KW-1003">Cell membrane</keyword>
<organism evidence="22 23">
    <name type="scientific">Desmophyllum pertusum</name>
    <dbReference type="NCBI Taxonomy" id="174260"/>
    <lineage>
        <taxon>Eukaryota</taxon>
        <taxon>Metazoa</taxon>
        <taxon>Cnidaria</taxon>
        <taxon>Anthozoa</taxon>
        <taxon>Hexacorallia</taxon>
        <taxon>Scleractinia</taxon>
        <taxon>Caryophylliina</taxon>
        <taxon>Caryophylliidae</taxon>
        <taxon>Desmophyllum</taxon>
    </lineage>
</organism>
<feature type="transmembrane region" description="Helical" evidence="19">
    <location>
        <begin position="800"/>
        <end position="823"/>
    </location>
</feature>
<dbReference type="InterPro" id="IPR015683">
    <property type="entry name" value="Ionotropic_Glu_rcpt"/>
</dbReference>
<feature type="domain" description="Ionotropic glutamate receptor C-terminal" evidence="20">
    <location>
        <begin position="418"/>
        <end position="775"/>
    </location>
</feature>
<dbReference type="InterPro" id="IPR028082">
    <property type="entry name" value="Peripla_BP_I"/>
</dbReference>
<dbReference type="SMART" id="SM00079">
    <property type="entry name" value="PBPe"/>
    <property type="match status" value="1"/>
</dbReference>
<evidence type="ECO:0000259" key="21">
    <source>
        <dbReference type="SMART" id="SM00918"/>
    </source>
</evidence>
<dbReference type="Proteomes" id="UP001163046">
    <property type="component" value="Unassembled WGS sequence"/>
</dbReference>
<evidence type="ECO:0000256" key="9">
    <source>
        <dbReference type="ARBA" id="ARBA00023170"/>
    </source>
</evidence>
<evidence type="ECO:0000256" key="3">
    <source>
        <dbReference type="ARBA" id="ARBA00022475"/>
    </source>
</evidence>
<dbReference type="PANTHER" id="PTHR18966">
    <property type="entry name" value="IONOTROPIC GLUTAMATE RECEPTOR"/>
    <property type="match status" value="1"/>
</dbReference>
<evidence type="ECO:0000256" key="13">
    <source>
        <dbReference type="ARBA" id="ARBA00023303"/>
    </source>
</evidence>
<keyword evidence="4 19" id="KW-0812">Transmembrane</keyword>
<keyword evidence="2" id="KW-0813">Transport</keyword>
<proteinExistence type="predicted"/>
<keyword evidence="11" id="KW-0628">Postsynaptic cell membrane</keyword>
<comment type="caution">
    <text evidence="22">The sequence shown here is derived from an EMBL/GenBank/DDBJ whole genome shotgun (WGS) entry which is preliminary data.</text>
</comment>
<dbReference type="InterPro" id="IPR001828">
    <property type="entry name" value="ANF_lig-bd_rcpt"/>
</dbReference>
<evidence type="ECO:0000256" key="16">
    <source>
        <dbReference type="PIRSR" id="PIRSR601508-2"/>
    </source>
</evidence>
<evidence type="ECO:0008006" key="24">
    <source>
        <dbReference type="Google" id="ProtNLM"/>
    </source>
</evidence>
<keyword evidence="8 19" id="KW-0472">Membrane</keyword>
<evidence type="ECO:0000256" key="5">
    <source>
        <dbReference type="ARBA" id="ARBA00022989"/>
    </source>
</evidence>
<dbReference type="Gene3D" id="3.40.50.2300">
    <property type="match status" value="2"/>
</dbReference>
<comment type="subcellular location">
    <subcellularLocation>
        <location evidence="1">Cell membrane</location>
        <topology evidence="1">Multi-pass membrane protein</topology>
    </subcellularLocation>
    <subcellularLocation>
        <location evidence="14">Postsynaptic cell membrane</location>
    </subcellularLocation>
</comment>
<dbReference type="SUPFAM" id="SSF53822">
    <property type="entry name" value="Periplasmic binding protein-like I"/>
    <property type="match status" value="1"/>
</dbReference>
<dbReference type="FunFam" id="1.10.287.70:FF:000143">
    <property type="entry name" value="Probable glutamate receptor"/>
    <property type="match status" value="1"/>
</dbReference>
<keyword evidence="13" id="KW-0407">Ion channel</keyword>
<evidence type="ECO:0000256" key="12">
    <source>
        <dbReference type="ARBA" id="ARBA00023286"/>
    </source>
</evidence>